<gene>
    <name evidence="4" type="primary">LOC127749500</name>
</gene>
<organism evidence="3 4">
    <name type="scientific">Frankliniella occidentalis</name>
    <name type="common">Western flower thrips</name>
    <name type="synonym">Euthrips occidentalis</name>
    <dbReference type="NCBI Taxonomy" id="133901"/>
    <lineage>
        <taxon>Eukaryota</taxon>
        <taxon>Metazoa</taxon>
        <taxon>Ecdysozoa</taxon>
        <taxon>Arthropoda</taxon>
        <taxon>Hexapoda</taxon>
        <taxon>Insecta</taxon>
        <taxon>Pterygota</taxon>
        <taxon>Neoptera</taxon>
        <taxon>Paraneoptera</taxon>
        <taxon>Thysanoptera</taxon>
        <taxon>Terebrantia</taxon>
        <taxon>Thripoidea</taxon>
        <taxon>Thripidae</taxon>
        <taxon>Frankliniella</taxon>
    </lineage>
</organism>
<feature type="coiled-coil region" evidence="1">
    <location>
        <begin position="202"/>
        <end position="268"/>
    </location>
</feature>
<dbReference type="Proteomes" id="UP000504606">
    <property type="component" value="Unplaced"/>
</dbReference>
<dbReference type="KEGG" id="foc:127749500"/>
<feature type="region of interest" description="Disordered" evidence="2">
    <location>
        <begin position="1"/>
        <end position="80"/>
    </location>
</feature>
<dbReference type="OrthoDB" id="7700519at2759"/>
<reference evidence="4" key="1">
    <citation type="submission" date="2025-08" db="UniProtKB">
        <authorList>
            <consortium name="RefSeq"/>
        </authorList>
    </citation>
    <scope>IDENTIFICATION</scope>
    <source>
        <tissue evidence="4">Whole organism</tissue>
    </source>
</reference>
<protein>
    <submittedName>
        <fullName evidence="4">Uncharacterized protein LOC127749500</fullName>
    </submittedName>
</protein>
<dbReference type="AlphaFoldDB" id="A0A9C6U631"/>
<feature type="compositionally biased region" description="Polar residues" evidence="2">
    <location>
        <begin position="71"/>
        <end position="80"/>
    </location>
</feature>
<name>A0A9C6U631_FRAOC</name>
<evidence type="ECO:0000256" key="1">
    <source>
        <dbReference type="SAM" id="Coils"/>
    </source>
</evidence>
<feature type="compositionally biased region" description="Basic and acidic residues" evidence="2">
    <location>
        <begin position="21"/>
        <end position="44"/>
    </location>
</feature>
<sequence length="382" mass="43955">MPVLLDKYPPYYQPKITHRKPPAERSDLGPAAKKEKKDILDTQDTRTIPDSIPENHHTDIQDTDQIEEVQPANNSDSEISRSTSETWSCCLVTKLQLPINWVCCNTLNEKEKFVAHIDPKTRVTDKTINFIGTNLPEIEVRGVPITFVNLPPKICSIKDAEKIVNKVDLIRVCAGTGIVRKPYSEGCEGGVMSKHQVRCKFCAAEKERQRKIEQRRDKAEERKERKKIKMKNTVRSLKRSKLNLLEKVRKYKVRLQNMQAECEKKNEDVLQSAISKLPPAQQEAVKACFNASKRKGPSGNRYTAQWVYECLLMRNKDKKLYNHIRVHQILALPTLSTINGYLRNYGGCFGFQPQTLQMLAEKTADLKTRQRRGQDVKKRKNK</sequence>
<evidence type="ECO:0000256" key="2">
    <source>
        <dbReference type="SAM" id="MobiDB-lite"/>
    </source>
</evidence>
<keyword evidence="1" id="KW-0175">Coiled coil</keyword>
<evidence type="ECO:0000313" key="4">
    <source>
        <dbReference type="RefSeq" id="XP_052123807.1"/>
    </source>
</evidence>
<dbReference type="GeneID" id="127749500"/>
<dbReference type="RefSeq" id="XP_052123807.1">
    <property type="nucleotide sequence ID" value="XM_052267847.1"/>
</dbReference>
<keyword evidence="3" id="KW-1185">Reference proteome</keyword>
<accession>A0A9C6U631</accession>
<proteinExistence type="predicted"/>
<evidence type="ECO:0000313" key="3">
    <source>
        <dbReference type="Proteomes" id="UP000504606"/>
    </source>
</evidence>